<evidence type="ECO:0000313" key="4">
    <source>
        <dbReference type="Proteomes" id="UP000297951"/>
    </source>
</evidence>
<evidence type="ECO:0000259" key="2">
    <source>
        <dbReference type="SMART" id="SM00858"/>
    </source>
</evidence>
<protein>
    <submittedName>
        <fullName evidence="3">Flagellar biosynthesis protein FlgA</fullName>
    </submittedName>
</protein>
<proteinExistence type="predicted"/>
<keyword evidence="3" id="KW-0966">Cell projection</keyword>
<dbReference type="Pfam" id="PF08666">
    <property type="entry name" value="SAF"/>
    <property type="match status" value="1"/>
</dbReference>
<comment type="caution">
    <text evidence="3">The sequence shown here is derived from an EMBL/GenBank/DDBJ whole genome shotgun (WGS) entry which is preliminary data.</text>
</comment>
<feature type="domain" description="SAF" evidence="2">
    <location>
        <begin position="46"/>
        <end position="109"/>
    </location>
</feature>
<organism evidence="3 4">
    <name type="scientific">Rothia nasimurium</name>
    <dbReference type="NCBI Taxonomy" id="85336"/>
    <lineage>
        <taxon>Bacteria</taxon>
        <taxon>Bacillati</taxon>
        <taxon>Actinomycetota</taxon>
        <taxon>Actinomycetes</taxon>
        <taxon>Micrococcales</taxon>
        <taxon>Micrococcaceae</taxon>
        <taxon>Rothia</taxon>
    </lineage>
</organism>
<sequence>MMAQENLAPRFRKLGFRDPKLLAGVLIILLSVLGVVGLIRATNQTQPYYVASKDIGIGEKITTDNVTTAQVKLGESAGLYLSAEQVIADGSVATRPLTAGELLSPRSLSTEVSDGRRLVTLLLDQYAVAEYVPGNRVDIWVAYKTEGANSYGDPVVIAESAEVHSVTAQESVIGGTGRSAVELWVNHDVLPTVLGATSRGAVISLVPSAYAPGGN</sequence>
<dbReference type="OrthoDB" id="5192391at2"/>
<gene>
    <name evidence="3" type="ORF">E4U03_02090</name>
</gene>
<dbReference type="SMART" id="SM00858">
    <property type="entry name" value="SAF"/>
    <property type="match status" value="1"/>
</dbReference>
<dbReference type="AlphaFoldDB" id="A0A4Y9F5M8"/>
<evidence type="ECO:0000313" key="3">
    <source>
        <dbReference type="EMBL" id="TFU23705.1"/>
    </source>
</evidence>
<dbReference type="InterPro" id="IPR013974">
    <property type="entry name" value="SAF"/>
</dbReference>
<keyword evidence="1" id="KW-1133">Transmembrane helix</keyword>
<accession>A0A4Y9F5M8</accession>
<keyword evidence="1" id="KW-0472">Membrane</keyword>
<feature type="transmembrane region" description="Helical" evidence="1">
    <location>
        <begin position="21"/>
        <end position="39"/>
    </location>
</feature>
<dbReference type="RefSeq" id="WP_135011334.1">
    <property type="nucleotide sequence ID" value="NZ_JADGLK010000005.1"/>
</dbReference>
<keyword evidence="3" id="KW-0969">Cilium</keyword>
<dbReference type="Proteomes" id="UP000297951">
    <property type="component" value="Unassembled WGS sequence"/>
</dbReference>
<dbReference type="EMBL" id="SPQC01000005">
    <property type="protein sequence ID" value="TFU23705.1"/>
    <property type="molecule type" value="Genomic_DNA"/>
</dbReference>
<reference evidence="3 4" key="1">
    <citation type="submission" date="2019-03" db="EMBL/GenBank/DDBJ databases">
        <title>Diversity of the mouse oral microbiome.</title>
        <authorList>
            <person name="Joseph S."/>
            <person name="Aduse-Opoku J."/>
            <person name="Curtis M."/>
            <person name="Wade W."/>
            <person name="Hashim A."/>
        </authorList>
    </citation>
    <scope>NUCLEOTIDE SEQUENCE [LARGE SCALE GENOMIC DNA]</scope>
    <source>
        <strain evidence="4">irhom_31</strain>
    </source>
</reference>
<dbReference type="CDD" id="cd11614">
    <property type="entry name" value="SAF_CpaB_FlgA_like"/>
    <property type="match status" value="1"/>
</dbReference>
<keyword evidence="1" id="KW-0812">Transmembrane</keyword>
<name>A0A4Y9F5M8_9MICC</name>
<evidence type="ECO:0000256" key="1">
    <source>
        <dbReference type="SAM" id="Phobius"/>
    </source>
</evidence>
<keyword evidence="3" id="KW-0282">Flagellum</keyword>
<dbReference type="Gene3D" id="3.90.1210.10">
    <property type="entry name" value="Antifreeze-like/N-acetylneuraminic acid synthase C-terminal domain"/>
    <property type="match status" value="1"/>
</dbReference>